<sequence length="166" mass="18648">MTTDNGPELRQHLVGLLKGKGAHLAFDEVINDWPVEARTRIPHGAPHSAWQLLEHMRIAQRDILDFCVKPDYIEPCFPDDYWPSDDEVPDGGAWTNSIKQFVNDLEQIQRLVADPQTDLHAKLPHGTGQTVLREALVVADHNAYHVGQLVLLRGLLGIWHSPTSNT</sequence>
<accession>A0A381XKQ2</accession>
<feature type="domain" description="DinB-like" evidence="1">
    <location>
        <begin position="26"/>
        <end position="149"/>
    </location>
</feature>
<dbReference type="InterPro" id="IPR034660">
    <property type="entry name" value="DinB/YfiT-like"/>
</dbReference>
<evidence type="ECO:0000259" key="1">
    <source>
        <dbReference type="Pfam" id="PF12867"/>
    </source>
</evidence>
<dbReference type="InterPro" id="IPR024775">
    <property type="entry name" value="DinB-like"/>
</dbReference>
<evidence type="ECO:0000313" key="2">
    <source>
        <dbReference type="EMBL" id="SVA65334.1"/>
    </source>
</evidence>
<protein>
    <recommendedName>
        <fullName evidence="1">DinB-like domain-containing protein</fullName>
    </recommendedName>
</protein>
<proteinExistence type="predicted"/>
<gene>
    <name evidence="2" type="ORF">METZ01_LOCUS118188</name>
</gene>
<dbReference type="Pfam" id="PF12867">
    <property type="entry name" value="DinB_2"/>
    <property type="match status" value="1"/>
</dbReference>
<name>A0A381XKQ2_9ZZZZ</name>
<dbReference type="EMBL" id="UINC01015533">
    <property type="protein sequence ID" value="SVA65334.1"/>
    <property type="molecule type" value="Genomic_DNA"/>
</dbReference>
<dbReference type="Gene3D" id="1.20.120.450">
    <property type="entry name" value="dinb family like domain"/>
    <property type="match status" value="1"/>
</dbReference>
<dbReference type="SUPFAM" id="SSF109854">
    <property type="entry name" value="DinB/YfiT-like putative metalloenzymes"/>
    <property type="match status" value="1"/>
</dbReference>
<dbReference type="AlphaFoldDB" id="A0A381XKQ2"/>
<organism evidence="2">
    <name type="scientific">marine metagenome</name>
    <dbReference type="NCBI Taxonomy" id="408172"/>
    <lineage>
        <taxon>unclassified sequences</taxon>
        <taxon>metagenomes</taxon>
        <taxon>ecological metagenomes</taxon>
    </lineage>
</organism>
<reference evidence="2" key="1">
    <citation type="submission" date="2018-05" db="EMBL/GenBank/DDBJ databases">
        <authorList>
            <person name="Lanie J.A."/>
            <person name="Ng W.-L."/>
            <person name="Kazmierczak K.M."/>
            <person name="Andrzejewski T.M."/>
            <person name="Davidsen T.M."/>
            <person name="Wayne K.J."/>
            <person name="Tettelin H."/>
            <person name="Glass J.I."/>
            <person name="Rusch D."/>
            <person name="Podicherti R."/>
            <person name="Tsui H.-C.T."/>
            <person name="Winkler M.E."/>
        </authorList>
    </citation>
    <scope>NUCLEOTIDE SEQUENCE</scope>
</reference>